<dbReference type="PROSITE" id="PS50850">
    <property type="entry name" value="MFS"/>
    <property type="match status" value="1"/>
</dbReference>
<evidence type="ECO:0000256" key="7">
    <source>
        <dbReference type="ARBA" id="ARBA00022989"/>
    </source>
</evidence>
<evidence type="ECO:0000256" key="4">
    <source>
        <dbReference type="ARBA" id="ARBA00022475"/>
    </source>
</evidence>
<organism evidence="14 15">
    <name type="scientific">Saccharopolyspora gloriosae</name>
    <dbReference type="NCBI Taxonomy" id="455344"/>
    <lineage>
        <taxon>Bacteria</taxon>
        <taxon>Bacillati</taxon>
        <taxon>Actinomycetota</taxon>
        <taxon>Actinomycetes</taxon>
        <taxon>Pseudonocardiales</taxon>
        <taxon>Pseudonocardiaceae</taxon>
        <taxon>Saccharopolyspora</taxon>
    </lineage>
</organism>
<dbReference type="PANTHER" id="PTHR43528">
    <property type="entry name" value="ALPHA-KETOGLUTARATE PERMEASE"/>
    <property type="match status" value="1"/>
</dbReference>
<dbReference type="GO" id="GO:0015293">
    <property type="term" value="F:symporter activity"/>
    <property type="evidence" value="ECO:0007669"/>
    <property type="project" value="UniProtKB-KW"/>
</dbReference>
<name>A0A840NC90_9PSEU</name>
<keyword evidence="3" id="KW-0813">Transport</keyword>
<dbReference type="Proteomes" id="UP000580474">
    <property type="component" value="Unassembled WGS sequence"/>
</dbReference>
<dbReference type="AlphaFoldDB" id="A0A840NC90"/>
<dbReference type="CDD" id="cd17366">
    <property type="entry name" value="MFS_ProP"/>
    <property type="match status" value="1"/>
</dbReference>
<dbReference type="Pfam" id="PF07690">
    <property type="entry name" value="MFS_1"/>
    <property type="match status" value="1"/>
</dbReference>
<accession>A0A840NC90</accession>
<feature type="transmembrane region" description="Helical" evidence="12">
    <location>
        <begin position="349"/>
        <end position="371"/>
    </location>
</feature>
<feature type="transmembrane region" description="Helical" evidence="12">
    <location>
        <begin position="126"/>
        <end position="146"/>
    </location>
</feature>
<evidence type="ECO:0000256" key="11">
    <source>
        <dbReference type="SAM" id="MobiDB-lite"/>
    </source>
</evidence>
<evidence type="ECO:0000313" key="14">
    <source>
        <dbReference type="EMBL" id="MBB5067735.1"/>
    </source>
</evidence>
<sequence>MAASARKRRHRGQRLEDQVDIVEEGKVRRAVTAAGIGNMMEWFDFGVFSYLVVITGKVFFPAGNPTVQLLSTFATFAVAFIVRPLGGFVFGPLGDRLGRKRVLAITMIMMALGTVAIGFIPSYATIGIWAPILLLVARVVQGFSTGGEYGGATTFVSEYAPDKRRGFLASWLEFGTLTGYALGAAVVTILLTALGEQEMVNWGWRIPFLLAGPLGVIGLYLRFRLEETPAQQQAESSGEDAAGSGLGIYRTIFRDHWRPVLTCVSLVAVFNVANYMLTAYIPTYITADLHYAHTSALVFVLVTMLVIMGFVVRLGRISDKIGRLPIVATGAGALVVLSWPAFWMISRGAVWAVIGGLIVLGLMLICFSSTMPSTLPALFPTHVRYGGVSISYNISVAVFGGTTPLLSEYLVSATGNTTAPAFVLIGAGLLGLIASWFARETAGRPLPGAKPTAGSREEARETLEEQRGEVEGTT</sequence>
<feature type="transmembrane region" description="Helical" evidence="12">
    <location>
        <begin position="167"/>
        <end position="190"/>
    </location>
</feature>
<dbReference type="InterPro" id="IPR036259">
    <property type="entry name" value="MFS_trans_sf"/>
</dbReference>
<evidence type="ECO:0000256" key="6">
    <source>
        <dbReference type="ARBA" id="ARBA00022847"/>
    </source>
</evidence>
<keyword evidence="15" id="KW-1185">Reference proteome</keyword>
<keyword evidence="6" id="KW-0769">Symport</keyword>
<feature type="region of interest" description="Disordered" evidence="11">
    <location>
        <begin position="443"/>
        <end position="474"/>
    </location>
</feature>
<keyword evidence="5 12" id="KW-0812">Transmembrane</keyword>
<dbReference type="InterPro" id="IPR011701">
    <property type="entry name" value="MFS"/>
</dbReference>
<keyword evidence="7 12" id="KW-1133">Transmembrane helix</keyword>
<evidence type="ECO:0000256" key="1">
    <source>
        <dbReference type="ARBA" id="ARBA00004651"/>
    </source>
</evidence>
<feature type="transmembrane region" description="Helical" evidence="12">
    <location>
        <begin position="202"/>
        <end position="221"/>
    </location>
</feature>
<evidence type="ECO:0000256" key="9">
    <source>
        <dbReference type="ARBA" id="ARBA00037295"/>
    </source>
</evidence>
<dbReference type="RefSeq" id="WP_184477461.1">
    <property type="nucleotide sequence ID" value="NZ_JACHIV010000001.1"/>
</dbReference>
<evidence type="ECO:0000256" key="2">
    <source>
        <dbReference type="ARBA" id="ARBA00008240"/>
    </source>
</evidence>
<feature type="compositionally biased region" description="Basic and acidic residues" evidence="11">
    <location>
        <begin position="455"/>
        <end position="474"/>
    </location>
</feature>
<evidence type="ECO:0000256" key="3">
    <source>
        <dbReference type="ARBA" id="ARBA00022448"/>
    </source>
</evidence>
<dbReference type="GO" id="GO:0005886">
    <property type="term" value="C:plasma membrane"/>
    <property type="evidence" value="ECO:0007669"/>
    <property type="project" value="UniProtKB-SubCell"/>
</dbReference>
<evidence type="ECO:0000256" key="12">
    <source>
        <dbReference type="SAM" id="Phobius"/>
    </source>
</evidence>
<dbReference type="Gene3D" id="1.20.1250.20">
    <property type="entry name" value="MFS general substrate transporter like domains"/>
    <property type="match status" value="2"/>
</dbReference>
<comment type="caution">
    <text evidence="14">The sequence shown here is derived from an EMBL/GenBank/DDBJ whole genome shotgun (WGS) entry which is preliminary data.</text>
</comment>
<dbReference type="EMBL" id="JACHIV010000001">
    <property type="protein sequence ID" value="MBB5067735.1"/>
    <property type="molecule type" value="Genomic_DNA"/>
</dbReference>
<feature type="transmembrane region" description="Helical" evidence="12">
    <location>
        <begin position="66"/>
        <end position="90"/>
    </location>
</feature>
<evidence type="ECO:0000259" key="13">
    <source>
        <dbReference type="PROSITE" id="PS50850"/>
    </source>
</evidence>
<evidence type="ECO:0000256" key="5">
    <source>
        <dbReference type="ARBA" id="ARBA00022692"/>
    </source>
</evidence>
<feature type="transmembrane region" description="Helical" evidence="12">
    <location>
        <begin position="418"/>
        <end position="438"/>
    </location>
</feature>
<dbReference type="FunFam" id="1.20.1250.20:FF:000001">
    <property type="entry name" value="Dicarboxylate MFS transporter"/>
    <property type="match status" value="1"/>
</dbReference>
<feature type="transmembrane region" description="Helical" evidence="12">
    <location>
        <begin position="260"/>
        <end position="285"/>
    </location>
</feature>
<dbReference type="PROSITE" id="PS00217">
    <property type="entry name" value="SUGAR_TRANSPORT_2"/>
    <property type="match status" value="1"/>
</dbReference>
<keyword evidence="4" id="KW-1003">Cell membrane</keyword>
<gene>
    <name evidence="14" type="ORF">BJ969_000823</name>
</gene>
<feature type="transmembrane region" description="Helical" evidence="12">
    <location>
        <begin position="291"/>
        <end position="312"/>
    </location>
</feature>
<comment type="subcellular location">
    <subcellularLocation>
        <location evidence="1">Cell membrane</location>
        <topology evidence="1">Multi-pass membrane protein</topology>
    </subcellularLocation>
</comment>
<comment type="similarity">
    <text evidence="2">Belongs to the major facilitator superfamily. Metabolite:H+ Symporter (MHS) family (TC 2.A.1.6) family.</text>
</comment>
<feature type="domain" description="Major facilitator superfamily (MFS) profile" evidence="13">
    <location>
        <begin position="30"/>
        <end position="443"/>
    </location>
</feature>
<dbReference type="PANTHER" id="PTHR43528:SF1">
    <property type="entry name" value="ALPHA-KETOGLUTARATE PERMEASE"/>
    <property type="match status" value="1"/>
</dbReference>
<dbReference type="SUPFAM" id="SSF103473">
    <property type="entry name" value="MFS general substrate transporter"/>
    <property type="match status" value="1"/>
</dbReference>
<dbReference type="InterPro" id="IPR005829">
    <property type="entry name" value="Sugar_transporter_CS"/>
</dbReference>
<dbReference type="InterPro" id="IPR051084">
    <property type="entry name" value="H+-coupled_symporters"/>
</dbReference>
<feature type="transmembrane region" description="Helical" evidence="12">
    <location>
        <begin position="324"/>
        <end position="343"/>
    </location>
</feature>
<dbReference type="InterPro" id="IPR020846">
    <property type="entry name" value="MFS_dom"/>
</dbReference>
<evidence type="ECO:0000313" key="15">
    <source>
        <dbReference type="Proteomes" id="UP000580474"/>
    </source>
</evidence>
<reference evidence="14 15" key="1">
    <citation type="submission" date="2020-08" db="EMBL/GenBank/DDBJ databases">
        <title>Sequencing the genomes of 1000 actinobacteria strains.</title>
        <authorList>
            <person name="Klenk H.-P."/>
        </authorList>
    </citation>
    <scope>NUCLEOTIDE SEQUENCE [LARGE SCALE GENOMIC DNA]</scope>
    <source>
        <strain evidence="14 15">DSM 45582</strain>
    </source>
</reference>
<evidence type="ECO:0000256" key="8">
    <source>
        <dbReference type="ARBA" id="ARBA00023136"/>
    </source>
</evidence>
<protein>
    <recommendedName>
        <fullName evidence="10">Putative proline/betaine transporter</fullName>
    </recommendedName>
</protein>
<keyword evidence="8 12" id="KW-0472">Membrane</keyword>
<proteinExistence type="inferred from homology"/>
<feature type="transmembrane region" description="Helical" evidence="12">
    <location>
        <begin position="42"/>
        <end position="60"/>
    </location>
</feature>
<feature type="transmembrane region" description="Helical" evidence="12">
    <location>
        <begin position="383"/>
        <end position="406"/>
    </location>
</feature>
<feature type="transmembrane region" description="Helical" evidence="12">
    <location>
        <begin position="102"/>
        <end position="120"/>
    </location>
</feature>
<evidence type="ECO:0000256" key="10">
    <source>
        <dbReference type="ARBA" id="ARBA00039918"/>
    </source>
</evidence>
<comment type="function">
    <text evidence="9">May be a proton symporter involved in the uptake of osmolytes such as proline and glycine betaine.</text>
</comment>